<organism evidence="2 3">
    <name type="scientific">Chitinophaga terrae</name>
    <name type="common">ex Kim and Jung 2007</name>
    <dbReference type="NCBI Taxonomy" id="408074"/>
    <lineage>
        <taxon>Bacteria</taxon>
        <taxon>Pseudomonadati</taxon>
        <taxon>Bacteroidota</taxon>
        <taxon>Chitinophagia</taxon>
        <taxon>Chitinophagales</taxon>
        <taxon>Chitinophagaceae</taxon>
        <taxon>Chitinophaga</taxon>
    </lineage>
</organism>
<protein>
    <submittedName>
        <fullName evidence="2">ORF6N domain-containing protein</fullName>
    </submittedName>
</protein>
<feature type="domain" description="KilA-N DNA-binding" evidence="1">
    <location>
        <begin position="15"/>
        <end position="88"/>
    </location>
</feature>
<sequence length="91" mass="10586">MENKPIIISKEIRNLIYTIRGKQVMLDSDLATLYQVETKNLNKAVKRNIDRFPASFCYQLNEEEVENLRFQIGTSSLNHGGRRYLPSVLQN</sequence>
<dbReference type="Pfam" id="PF10543">
    <property type="entry name" value="ORF6N"/>
    <property type="match status" value="1"/>
</dbReference>
<dbReference type="STRING" id="408074.SAMN05660909_05519"/>
<evidence type="ECO:0000313" key="2">
    <source>
        <dbReference type="EMBL" id="SEB10816.1"/>
    </source>
</evidence>
<dbReference type="Proteomes" id="UP000199656">
    <property type="component" value="Unassembled WGS sequence"/>
</dbReference>
<accession>A0A1H4GMI6</accession>
<dbReference type="RefSeq" id="WP_225889535.1">
    <property type="nucleotide sequence ID" value="NZ_BKAT01000008.1"/>
</dbReference>
<evidence type="ECO:0000259" key="1">
    <source>
        <dbReference type="Pfam" id="PF10543"/>
    </source>
</evidence>
<evidence type="ECO:0000313" key="3">
    <source>
        <dbReference type="Proteomes" id="UP000199656"/>
    </source>
</evidence>
<dbReference type="EMBL" id="FNRL01000047">
    <property type="protein sequence ID" value="SEB10816.1"/>
    <property type="molecule type" value="Genomic_DNA"/>
</dbReference>
<dbReference type="InterPro" id="IPR018873">
    <property type="entry name" value="KilA-N_DNA-bd_domain"/>
</dbReference>
<name>A0A1H4GMI6_9BACT</name>
<keyword evidence="3" id="KW-1185">Reference proteome</keyword>
<gene>
    <name evidence="2" type="ORF">SAMN05660909_05519</name>
</gene>
<dbReference type="AlphaFoldDB" id="A0A1H4GMI6"/>
<proteinExistence type="predicted"/>
<reference evidence="3" key="1">
    <citation type="submission" date="2016-10" db="EMBL/GenBank/DDBJ databases">
        <authorList>
            <person name="Varghese N."/>
            <person name="Submissions S."/>
        </authorList>
    </citation>
    <scope>NUCLEOTIDE SEQUENCE [LARGE SCALE GENOMIC DNA]</scope>
    <source>
        <strain evidence="3">DSM 23920</strain>
    </source>
</reference>